<sequence length="64" mass="7154">MECLLQKCYKKIDPISTRKINGTHINDIMTGLTIDKKQSTSYCASIHISHLSSPQKGGFNSSFH</sequence>
<gene>
    <name evidence="1" type="ORF">WN48_11249</name>
</gene>
<dbReference type="Proteomes" id="UP000250275">
    <property type="component" value="Unassembled WGS sequence"/>
</dbReference>
<proteinExistence type="predicted"/>
<dbReference type="EMBL" id="KQ769211">
    <property type="protein sequence ID" value="OAD52893.1"/>
    <property type="molecule type" value="Genomic_DNA"/>
</dbReference>
<evidence type="ECO:0000313" key="1">
    <source>
        <dbReference type="EMBL" id="OAD52893.1"/>
    </source>
</evidence>
<reference evidence="1 2" key="1">
    <citation type="submission" date="2015-07" db="EMBL/GenBank/DDBJ databases">
        <title>The genome of Eufriesea mexicana.</title>
        <authorList>
            <person name="Pan H."/>
            <person name="Kapheim K."/>
        </authorList>
    </citation>
    <scope>NUCLEOTIDE SEQUENCE [LARGE SCALE GENOMIC DNA]</scope>
    <source>
        <strain evidence="1">0111107269</strain>
        <tissue evidence="1">Whole body</tissue>
    </source>
</reference>
<dbReference type="AlphaFoldDB" id="A0A310SCB0"/>
<protein>
    <submittedName>
        <fullName evidence="1">Uncharacterized protein</fullName>
    </submittedName>
</protein>
<name>A0A310SCB0_9HYME</name>
<organism evidence="1 2">
    <name type="scientific">Eufriesea mexicana</name>
    <dbReference type="NCBI Taxonomy" id="516756"/>
    <lineage>
        <taxon>Eukaryota</taxon>
        <taxon>Metazoa</taxon>
        <taxon>Ecdysozoa</taxon>
        <taxon>Arthropoda</taxon>
        <taxon>Hexapoda</taxon>
        <taxon>Insecta</taxon>
        <taxon>Pterygota</taxon>
        <taxon>Neoptera</taxon>
        <taxon>Endopterygota</taxon>
        <taxon>Hymenoptera</taxon>
        <taxon>Apocrita</taxon>
        <taxon>Aculeata</taxon>
        <taxon>Apoidea</taxon>
        <taxon>Anthophila</taxon>
        <taxon>Apidae</taxon>
        <taxon>Eufriesea</taxon>
    </lineage>
</organism>
<evidence type="ECO:0000313" key="2">
    <source>
        <dbReference type="Proteomes" id="UP000250275"/>
    </source>
</evidence>
<keyword evidence="2" id="KW-1185">Reference proteome</keyword>
<accession>A0A310SCB0</accession>